<keyword evidence="5" id="KW-0472">Membrane</keyword>
<evidence type="ECO:0000256" key="2">
    <source>
        <dbReference type="ARBA" id="ARBA00022525"/>
    </source>
</evidence>
<proteinExistence type="predicted"/>
<keyword evidence="10" id="KW-1185">Reference proteome</keyword>
<dbReference type="GO" id="GO:0005576">
    <property type="term" value="C:extracellular region"/>
    <property type="evidence" value="ECO:0007669"/>
    <property type="project" value="UniProtKB-SubCell"/>
</dbReference>
<evidence type="ECO:0000256" key="1">
    <source>
        <dbReference type="ARBA" id="ARBA00004613"/>
    </source>
</evidence>
<keyword evidence="5" id="KW-0812">Transmembrane</keyword>
<accession>A0A3E1F1H7</accession>
<dbReference type="PANTHER" id="PTHR31988">
    <property type="entry name" value="ESTERASE, PUTATIVE (DUF303)-RELATED"/>
    <property type="match status" value="1"/>
</dbReference>
<keyword evidence="4" id="KW-0378">Hydrolase</keyword>
<dbReference type="NCBIfam" id="NF033679">
    <property type="entry name" value="DNRLRE_dom"/>
    <property type="match status" value="1"/>
</dbReference>
<protein>
    <submittedName>
        <fullName evidence="9">T9SS C-terminal target domain-containing protein</fullName>
    </submittedName>
</protein>
<dbReference type="Proteomes" id="UP000257127">
    <property type="component" value="Unassembled WGS sequence"/>
</dbReference>
<dbReference type="Pfam" id="PF24517">
    <property type="entry name" value="CBM96"/>
    <property type="match status" value="1"/>
</dbReference>
<dbReference type="AlphaFoldDB" id="A0A3E1F1H7"/>
<reference evidence="9 10" key="1">
    <citation type="submission" date="2018-08" db="EMBL/GenBank/DDBJ databases">
        <title>The draft genome squence of Brumimicrobium sp. N62.</title>
        <authorList>
            <person name="Du Z.-J."/>
            <person name="Luo H.-R."/>
        </authorList>
    </citation>
    <scope>NUCLEOTIDE SEQUENCE [LARGE SCALE GENOMIC DNA]</scope>
    <source>
        <strain evidence="9 10">N62</strain>
    </source>
</reference>
<dbReference type="Gene3D" id="3.40.50.1110">
    <property type="entry name" value="SGNH hydrolase"/>
    <property type="match status" value="1"/>
</dbReference>
<sequence length="754" mass="82646">MKSFVLNSEKLKKTEYFCLRFYKHHFLMKQKLKWGQKFFRILLITIYICVQSLSFAQKDVYLVIGQSNTSGRGAIEAQDMVSLPGVDLFNGITWETATNIDPTSNSGDGGMNRYSPIRKTNKIQGLSFAYTFGKMTYKLTGTQIGLVVQARGGTSINDWGENATAGYYAQALTRLDAALALGGSTLKGILWHQGESDKNDANYIHKLKELISAFRTDLSMPNLPFFVGELSKHRLDYENFNTNLRQTTVVGGPLHIANTTYVSTVGLQTTDRIHFNSNAQRILGNRYAAKVLEKVYGLTYVQNQVIYVTQDAYVRGGSYASTPQQAGEPEFMRIKEDSSNANNIYRGLLEFDMSSISSIPNVKIVDASLLMSGNVEVTNGPIDIGFYDIDPTWSESTVNFNTAPNFTNQISESTTTFNTDDNDEDNDGDTVEVVHTAADITAFIRDKYAAASSIISLGLKSESDGNTQFKFSTKEDNANYADRAQIVISYFVSNICLPISGTDVQIACETFDWIDGNTYSASNNTATFTLTNATGCDSVVTLDLTINTPTTGTDVQVACETFDWIDGNTYSASNNTATFTLTNAAGCDSVVTLDLTINTVNVMTTVDELTITADQAGATYQWIDCATNMEIPGETNQSFTATSNGDYAVVVTENNCSDTSACTSITTVGLENNMAQIAIKAYPNPSRNTFTIESDMLLSAVGIYVVSVDGKEIFKTNDIQSSSYIINCSQWTPGVYFLTVATENGNKMLKLVKE</sequence>
<keyword evidence="2" id="KW-0964">Secreted</keyword>
<keyword evidence="3" id="KW-0732">Signal</keyword>
<dbReference type="OrthoDB" id="9795554at2"/>
<feature type="domain" description="Secretion system C-terminal sorting" evidence="7">
    <location>
        <begin position="682"/>
        <end position="751"/>
    </location>
</feature>
<evidence type="ECO:0000256" key="3">
    <source>
        <dbReference type="ARBA" id="ARBA00022729"/>
    </source>
</evidence>
<dbReference type="InterPro" id="IPR005181">
    <property type="entry name" value="SASA"/>
</dbReference>
<dbReference type="SUPFAM" id="SSF52266">
    <property type="entry name" value="SGNH hydrolase"/>
    <property type="match status" value="1"/>
</dbReference>
<organism evidence="9 10">
    <name type="scientific">Brumimicrobium aurantiacum</name>
    <dbReference type="NCBI Taxonomy" id="1737063"/>
    <lineage>
        <taxon>Bacteria</taxon>
        <taxon>Pseudomonadati</taxon>
        <taxon>Bacteroidota</taxon>
        <taxon>Flavobacteriia</taxon>
        <taxon>Flavobacteriales</taxon>
        <taxon>Crocinitomicaceae</taxon>
        <taxon>Brumimicrobium</taxon>
    </lineage>
</organism>
<dbReference type="InterPro" id="IPR052940">
    <property type="entry name" value="Carb_Esterase_6"/>
</dbReference>
<evidence type="ECO:0000259" key="7">
    <source>
        <dbReference type="Pfam" id="PF18962"/>
    </source>
</evidence>
<evidence type="ECO:0000256" key="5">
    <source>
        <dbReference type="SAM" id="Phobius"/>
    </source>
</evidence>
<name>A0A3E1F1H7_9FLAO</name>
<dbReference type="InterPro" id="IPR036514">
    <property type="entry name" value="SGNH_hydro_sf"/>
</dbReference>
<evidence type="ECO:0000259" key="6">
    <source>
        <dbReference type="Pfam" id="PF03629"/>
    </source>
</evidence>
<evidence type="ECO:0000259" key="8">
    <source>
        <dbReference type="Pfam" id="PF24517"/>
    </source>
</evidence>
<dbReference type="NCBIfam" id="TIGR04183">
    <property type="entry name" value="Por_Secre_tail"/>
    <property type="match status" value="1"/>
</dbReference>
<dbReference type="Pfam" id="PF03629">
    <property type="entry name" value="SASA"/>
    <property type="match status" value="1"/>
</dbReference>
<dbReference type="GO" id="GO:0016788">
    <property type="term" value="F:hydrolase activity, acting on ester bonds"/>
    <property type="evidence" value="ECO:0007669"/>
    <property type="project" value="UniProtKB-ARBA"/>
</dbReference>
<dbReference type="PANTHER" id="PTHR31988:SF19">
    <property type="entry name" value="9-O-ACETYL-N-ACETYLNEURAMINIC ACID DEACETYLASE-RELATED"/>
    <property type="match status" value="1"/>
</dbReference>
<keyword evidence="5" id="KW-1133">Transmembrane helix</keyword>
<comment type="caution">
    <text evidence="9">The sequence shown here is derived from an EMBL/GenBank/DDBJ whole genome shotgun (WGS) entry which is preliminary data.</text>
</comment>
<dbReference type="InterPro" id="IPR055372">
    <property type="entry name" value="CBM96"/>
</dbReference>
<dbReference type="InterPro" id="IPR026444">
    <property type="entry name" value="Secre_tail"/>
</dbReference>
<dbReference type="EMBL" id="QURB01000001">
    <property type="protein sequence ID" value="RFC55681.1"/>
    <property type="molecule type" value="Genomic_DNA"/>
</dbReference>
<evidence type="ECO:0000256" key="4">
    <source>
        <dbReference type="ARBA" id="ARBA00022801"/>
    </source>
</evidence>
<feature type="transmembrane region" description="Helical" evidence="5">
    <location>
        <begin position="38"/>
        <end position="56"/>
    </location>
</feature>
<feature type="domain" description="Carbohydrate-binding module family 96" evidence="8">
    <location>
        <begin position="306"/>
        <end position="479"/>
    </location>
</feature>
<feature type="domain" description="Sialate O-acetylesterase" evidence="6">
    <location>
        <begin position="58"/>
        <end position="292"/>
    </location>
</feature>
<evidence type="ECO:0000313" key="9">
    <source>
        <dbReference type="EMBL" id="RFC55681.1"/>
    </source>
</evidence>
<gene>
    <name evidence="9" type="ORF">DXU93_01740</name>
</gene>
<dbReference type="Pfam" id="PF18962">
    <property type="entry name" value="Por_Secre_tail"/>
    <property type="match status" value="1"/>
</dbReference>
<comment type="subcellular location">
    <subcellularLocation>
        <location evidence="1">Secreted</location>
    </subcellularLocation>
</comment>
<evidence type="ECO:0000313" key="10">
    <source>
        <dbReference type="Proteomes" id="UP000257127"/>
    </source>
</evidence>